<dbReference type="EMBL" id="JAJHUN010000010">
    <property type="protein sequence ID" value="KAJ4147552.1"/>
    <property type="molecule type" value="Genomic_DNA"/>
</dbReference>
<dbReference type="RefSeq" id="XP_056050493.1">
    <property type="nucleotide sequence ID" value="XM_056193457.1"/>
</dbReference>
<dbReference type="CDD" id="cd00067">
    <property type="entry name" value="GAL4"/>
    <property type="match status" value="1"/>
</dbReference>
<keyword evidence="5" id="KW-0539">Nucleus</keyword>
<keyword evidence="2" id="KW-0805">Transcription regulation</keyword>
<keyword evidence="10" id="KW-1185">Reference proteome</keyword>
<dbReference type="SUPFAM" id="SSF57701">
    <property type="entry name" value="Zn2/Cys6 DNA-binding domain"/>
    <property type="match status" value="1"/>
</dbReference>
<organism evidence="9 10">
    <name type="scientific">Akanthomyces muscarius</name>
    <name type="common">Entomopathogenic fungus</name>
    <name type="synonym">Lecanicillium muscarium</name>
    <dbReference type="NCBI Taxonomy" id="2231603"/>
    <lineage>
        <taxon>Eukaryota</taxon>
        <taxon>Fungi</taxon>
        <taxon>Dikarya</taxon>
        <taxon>Ascomycota</taxon>
        <taxon>Pezizomycotina</taxon>
        <taxon>Sordariomycetes</taxon>
        <taxon>Hypocreomycetidae</taxon>
        <taxon>Hypocreales</taxon>
        <taxon>Cordycipitaceae</taxon>
        <taxon>Akanthomyces</taxon>
    </lineage>
</organism>
<dbReference type="Gene3D" id="4.10.240.10">
    <property type="entry name" value="Zn(2)-C6 fungal-type DNA-binding domain"/>
    <property type="match status" value="1"/>
</dbReference>
<reference evidence="9" key="1">
    <citation type="journal article" date="2023" name="Access Microbiol">
        <title>De-novo genome assembly for Akanthomyces muscarius, a biocontrol agent of insect agricultural pests.</title>
        <authorList>
            <person name="Erdos Z."/>
            <person name="Studholme D.J."/>
            <person name="Raymond B."/>
            <person name="Sharma M."/>
        </authorList>
    </citation>
    <scope>NUCLEOTIDE SEQUENCE</scope>
    <source>
        <strain evidence="9">Ve6</strain>
    </source>
</reference>
<keyword evidence="3" id="KW-0238">DNA-binding</keyword>
<feature type="region of interest" description="Disordered" evidence="7">
    <location>
        <begin position="122"/>
        <end position="148"/>
    </location>
</feature>
<gene>
    <name evidence="9" type="ORF">LMH87_002064</name>
</gene>
<evidence type="ECO:0000256" key="7">
    <source>
        <dbReference type="SAM" id="MobiDB-lite"/>
    </source>
</evidence>
<evidence type="ECO:0000256" key="5">
    <source>
        <dbReference type="ARBA" id="ARBA00023242"/>
    </source>
</evidence>
<comment type="subcellular location">
    <subcellularLocation>
        <location evidence="1">Nucleus</location>
    </subcellularLocation>
</comment>
<evidence type="ECO:0000313" key="10">
    <source>
        <dbReference type="Proteomes" id="UP001144673"/>
    </source>
</evidence>
<keyword evidence="4" id="KW-0804">Transcription</keyword>
<feature type="coiled-coil region" evidence="6">
    <location>
        <begin position="552"/>
        <end position="579"/>
    </location>
</feature>
<comment type="caution">
    <text evidence="9">The sequence shown here is derived from an EMBL/GenBank/DDBJ whole genome shotgun (WGS) entry which is preliminary data.</text>
</comment>
<feature type="compositionally biased region" description="Low complexity" evidence="7">
    <location>
        <begin position="133"/>
        <end position="148"/>
    </location>
</feature>
<dbReference type="GO" id="GO:0000976">
    <property type="term" value="F:transcription cis-regulatory region binding"/>
    <property type="evidence" value="ECO:0007669"/>
    <property type="project" value="TreeGrafter"/>
</dbReference>
<evidence type="ECO:0000256" key="1">
    <source>
        <dbReference type="ARBA" id="ARBA00004123"/>
    </source>
</evidence>
<dbReference type="GeneID" id="80889223"/>
<dbReference type="GO" id="GO:0005634">
    <property type="term" value="C:nucleus"/>
    <property type="evidence" value="ECO:0007669"/>
    <property type="project" value="UniProtKB-SubCell"/>
</dbReference>
<dbReference type="KEGG" id="amus:LMH87_002064"/>
<feature type="region of interest" description="Disordered" evidence="7">
    <location>
        <begin position="55"/>
        <end position="86"/>
    </location>
</feature>
<feature type="domain" description="Zn(2)-C6 fungal-type" evidence="8">
    <location>
        <begin position="24"/>
        <end position="54"/>
    </location>
</feature>
<name>A0A9W8Q6E2_AKAMU</name>
<evidence type="ECO:0000259" key="8">
    <source>
        <dbReference type="PROSITE" id="PS00463"/>
    </source>
</evidence>
<dbReference type="InterPro" id="IPR036864">
    <property type="entry name" value="Zn2-C6_fun-type_DNA-bd_sf"/>
</dbReference>
<keyword evidence="6" id="KW-0175">Coiled coil</keyword>
<dbReference type="SMART" id="SM00066">
    <property type="entry name" value="GAL4"/>
    <property type="match status" value="1"/>
</dbReference>
<dbReference type="GO" id="GO:0008270">
    <property type="term" value="F:zinc ion binding"/>
    <property type="evidence" value="ECO:0007669"/>
    <property type="project" value="InterPro"/>
</dbReference>
<dbReference type="InterPro" id="IPR051089">
    <property type="entry name" value="prtT"/>
</dbReference>
<dbReference type="PANTHER" id="PTHR31845">
    <property type="entry name" value="FINGER DOMAIN PROTEIN, PUTATIVE-RELATED"/>
    <property type="match status" value="1"/>
</dbReference>
<dbReference type="PANTHER" id="PTHR31845:SF39">
    <property type="entry name" value="TRANSCRIPTION FACTOR PBCR-RELATED"/>
    <property type="match status" value="1"/>
</dbReference>
<dbReference type="GO" id="GO:0000981">
    <property type="term" value="F:DNA-binding transcription factor activity, RNA polymerase II-specific"/>
    <property type="evidence" value="ECO:0007669"/>
    <property type="project" value="InterPro"/>
</dbReference>
<proteinExistence type="predicted"/>
<evidence type="ECO:0000256" key="3">
    <source>
        <dbReference type="ARBA" id="ARBA00023125"/>
    </source>
</evidence>
<evidence type="ECO:0000313" key="9">
    <source>
        <dbReference type="EMBL" id="KAJ4147552.1"/>
    </source>
</evidence>
<protein>
    <recommendedName>
        <fullName evidence="8">Zn(2)-C6 fungal-type domain-containing protein</fullName>
    </recommendedName>
</protein>
<dbReference type="AlphaFoldDB" id="A0A9W8Q6E2"/>
<dbReference type="InterPro" id="IPR001138">
    <property type="entry name" value="Zn2Cys6_DnaBD"/>
</dbReference>
<dbReference type="PROSITE" id="PS00463">
    <property type="entry name" value="ZN2_CY6_FUNGAL_1"/>
    <property type="match status" value="1"/>
</dbReference>
<evidence type="ECO:0000256" key="2">
    <source>
        <dbReference type="ARBA" id="ARBA00023015"/>
    </source>
</evidence>
<evidence type="ECO:0000256" key="6">
    <source>
        <dbReference type="SAM" id="Coils"/>
    </source>
</evidence>
<accession>A0A9W8Q6E2</accession>
<sequence>MSSCPVSSSQDSGPAAGRKRIPTACEACRVAKIRCLPSDQDGTCQKCLVSKKECVSRTGPRRRRPNKSKLPPGDSLPPPPKPTGTFTIDIPLAQASGSSSVETLRETHAAYLDSLFPPSHTSAPPSPSYFQGSISSEAASSPSATSSSIQDMHARPSFNISSAESLLDTFRSMLYYCPCILLPEDVTVRDLAQTRPFVLLAILAAAAGAKSLQGHNLYDDEFRKVFALKLVAGGERSLELLQGILIYCLWYPFHLRPRAKQIFQYTRMAADLVHDLELDTDPFPDTTTTTTMTPERLDSIRAYVAQYYLSSSFAVTWQAHRSHPVPFTSWTSQCCHLLTTHASSPGDAVLASLARLGHTVRGAWAAVRDHNPADNSTLVFRGLEAQFQDQQAHLPASVSNTLPVRLQSLFTEFFLLGGSILRMPAPASKPPSPPPTAPDPFRPTLSRLTSCVHAVAQFLALVAAIPSASLAHLSTGDWGRLILGIVVAMRLSFPLPPECCCPEYDSAWARSQLGFAAFLDVMTADAAGTDLTSAAKRFDVVSASKVVIAVVKEKYEKRLALLLQKRDQQQQQQQQQQVEEQARSKCPMLDGSLDRYFPLWNGSVGQTMSMPSMSFMEGMADGSDAMLDAWAEDAFDWIDPGQGML</sequence>
<evidence type="ECO:0000256" key="4">
    <source>
        <dbReference type="ARBA" id="ARBA00023163"/>
    </source>
</evidence>
<dbReference type="Proteomes" id="UP001144673">
    <property type="component" value="Chromosome 3"/>
</dbReference>